<comment type="caution">
    <text evidence="14">The sequence shown here is derived from an EMBL/GenBank/DDBJ whole genome shotgun (WGS) entry which is preliminary data.</text>
</comment>
<feature type="binding site" evidence="12">
    <location>
        <position position="241"/>
    </location>
    <ligand>
        <name>Zn(2+)</name>
        <dbReference type="ChEBI" id="CHEBI:29105"/>
    </ligand>
</feature>
<evidence type="ECO:0000256" key="8">
    <source>
        <dbReference type="ARBA" id="ARBA00022801"/>
    </source>
</evidence>
<evidence type="ECO:0000256" key="1">
    <source>
        <dbReference type="ARBA" id="ARBA00001947"/>
    </source>
</evidence>
<evidence type="ECO:0000256" key="13">
    <source>
        <dbReference type="SAM" id="MobiDB-lite"/>
    </source>
</evidence>
<name>A0A318SNV8_9RHOB</name>
<dbReference type="EMBL" id="QJTE01000004">
    <property type="protein sequence ID" value="PYE82514.1"/>
    <property type="molecule type" value="Genomic_DNA"/>
</dbReference>
<dbReference type="Gene3D" id="3.30.230.20">
    <property type="entry name" value="lpxc deacetylase, domain 1"/>
    <property type="match status" value="1"/>
</dbReference>
<dbReference type="Proteomes" id="UP000248311">
    <property type="component" value="Unassembled WGS sequence"/>
</dbReference>
<dbReference type="SUPFAM" id="SSF54211">
    <property type="entry name" value="Ribosomal protein S5 domain 2-like"/>
    <property type="match status" value="2"/>
</dbReference>
<dbReference type="PANTHER" id="PTHR33694:SF1">
    <property type="entry name" value="UDP-3-O-ACYL-N-ACETYLGLUCOSAMINE DEACETYLASE 1, MITOCHONDRIAL-RELATED"/>
    <property type="match status" value="1"/>
</dbReference>
<evidence type="ECO:0000256" key="2">
    <source>
        <dbReference type="ARBA" id="ARBA00002923"/>
    </source>
</evidence>
<dbReference type="InterPro" id="IPR020568">
    <property type="entry name" value="Ribosomal_Su5_D2-typ_SF"/>
</dbReference>
<feature type="compositionally biased region" description="Polar residues" evidence="13">
    <location>
        <begin position="1"/>
        <end position="12"/>
    </location>
</feature>
<evidence type="ECO:0000256" key="12">
    <source>
        <dbReference type="HAMAP-Rule" id="MF_00388"/>
    </source>
</evidence>
<dbReference type="NCBIfam" id="TIGR00325">
    <property type="entry name" value="lpxC"/>
    <property type="match status" value="1"/>
</dbReference>
<keyword evidence="10 12" id="KW-0443">Lipid metabolism</keyword>
<feature type="region of interest" description="Disordered" evidence="13">
    <location>
        <begin position="1"/>
        <end position="24"/>
    </location>
</feature>
<evidence type="ECO:0000256" key="4">
    <source>
        <dbReference type="ARBA" id="ARBA00012745"/>
    </source>
</evidence>
<proteinExistence type="inferred from homology"/>
<dbReference type="InterPro" id="IPR011334">
    <property type="entry name" value="UDP-acyl_GlcNac_deAcase_C"/>
</dbReference>
<dbReference type="GO" id="GO:0046872">
    <property type="term" value="F:metal ion binding"/>
    <property type="evidence" value="ECO:0007669"/>
    <property type="project" value="UniProtKB-KW"/>
</dbReference>
<evidence type="ECO:0000313" key="15">
    <source>
        <dbReference type="Proteomes" id="UP000248311"/>
    </source>
</evidence>
<protein>
    <recommendedName>
        <fullName evidence="4 12">UDP-3-O-acyl-N-acetylglucosamine deacetylase</fullName>
        <shortName evidence="12">UDP-3-O-acyl-GlcNAc deacetylase</shortName>
        <ecNumber evidence="4 12">3.5.1.108</ecNumber>
    </recommendedName>
    <alternativeName>
        <fullName evidence="12">UDP-3-O-[R-3-hydroxymyristoyl]-N-acetylglucosamine deacetylase</fullName>
    </alternativeName>
</protein>
<gene>
    <name evidence="12" type="primary">lpxC</name>
    <name evidence="14" type="ORF">DFP88_104271</name>
</gene>
<keyword evidence="5 12" id="KW-0444">Lipid biosynthesis</keyword>
<dbReference type="GO" id="GO:0103117">
    <property type="term" value="F:UDP-3-O-acyl-N-acetylglucosamine deacetylase activity"/>
    <property type="evidence" value="ECO:0007669"/>
    <property type="project" value="UniProtKB-UniRule"/>
</dbReference>
<evidence type="ECO:0000256" key="3">
    <source>
        <dbReference type="ARBA" id="ARBA00005002"/>
    </source>
</evidence>
<dbReference type="GO" id="GO:0009245">
    <property type="term" value="P:lipid A biosynthetic process"/>
    <property type="evidence" value="ECO:0007669"/>
    <property type="project" value="UniProtKB-UniRule"/>
</dbReference>
<evidence type="ECO:0000256" key="5">
    <source>
        <dbReference type="ARBA" id="ARBA00022516"/>
    </source>
</evidence>
<keyword evidence="6 12" id="KW-0441">Lipid A biosynthesis</keyword>
<accession>A0A318SNV8</accession>
<keyword evidence="15" id="KW-1185">Reference proteome</keyword>
<dbReference type="RefSeq" id="WP_110815173.1">
    <property type="nucleotide sequence ID" value="NZ_QJTE01000004.1"/>
</dbReference>
<feature type="active site" description="Proton donor" evidence="12">
    <location>
        <position position="268"/>
    </location>
</feature>
<feature type="binding site" evidence="12">
    <location>
        <position position="82"/>
    </location>
    <ligand>
        <name>Zn(2+)</name>
        <dbReference type="ChEBI" id="CHEBI:29105"/>
    </ligand>
</feature>
<sequence length="312" mass="32902">MQTTLSQKTSFAGTGLHSGRPARVTLHPAPADHGIVFRRSDFARIDGAADPLIPALWDRVIVSPLNTRIENAEGVSVSTIEHLMAALSGCGVHNVLVEIDGPEVPILDGSAALFARGILSAGLAVLDAPLMAIEVLRPVSVTQGEATARLEPARKPGLTIDFEIDFADAAIGRQIRQIDMANGAFLRELCDSRTFCRLQDVTAMQKNGLALGGTVNNAVVVDGATVLTPGGLRHKDEAVRHKMLDSVGDMATAGAPILGHYSGHRAGHALTNALLRALFAEAGNWRLRPIDAGLARHLPGADLRQEDLAAVA</sequence>
<evidence type="ECO:0000256" key="10">
    <source>
        <dbReference type="ARBA" id="ARBA00023098"/>
    </source>
</evidence>
<dbReference type="UniPathway" id="UPA00359">
    <property type="reaction ID" value="UER00478"/>
</dbReference>
<evidence type="ECO:0000256" key="9">
    <source>
        <dbReference type="ARBA" id="ARBA00022833"/>
    </source>
</evidence>
<dbReference type="GO" id="GO:0016020">
    <property type="term" value="C:membrane"/>
    <property type="evidence" value="ECO:0007669"/>
    <property type="project" value="GOC"/>
</dbReference>
<comment type="pathway">
    <text evidence="3 12">Glycolipid biosynthesis; lipid IV(A) biosynthesis; lipid IV(A) from (3R)-3-hydroxytetradecanoyl-[acyl-carrier-protein] and UDP-N-acetyl-alpha-D-glucosamine: step 2/6.</text>
</comment>
<dbReference type="InterPro" id="IPR015870">
    <property type="entry name" value="UDP-acyl_N-AcGlcN_deAcase_N"/>
</dbReference>
<dbReference type="AlphaFoldDB" id="A0A318SNV8"/>
<evidence type="ECO:0000313" key="14">
    <source>
        <dbReference type="EMBL" id="PYE82514.1"/>
    </source>
</evidence>
<keyword evidence="9 12" id="KW-0862">Zinc</keyword>
<comment type="cofactor">
    <cofactor evidence="1 12">
        <name>Zn(2+)</name>
        <dbReference type="ChEBI" id="CHEBI:29105"/>
    </cofactor>
</comment>
<dbReference type="InterPro" id="IPR004463">
    <property type="entry name" value="UDP-acyl_GlcNac_deAcase"/>
</dbReference>
<dbReference type="Pfam" id="PF03331">
    <property type="entry name" value="LpxC"/>
    <property type="match status" value="1"/>
</dbReference>
<reference evidence="14 15" key="1">
    <citation type="submission" date="2018-06" db="EMBL/GenBank/DDBJ databases">
        <title>Genomic Encyclopedia of Type Strains, Phase III (KMG-III): the genomes of soil and plant-associated and newly described type strains.</title>
        <authorList>
            <person name="Whitman W."/>
        </authorList>
    </citation>
    <scope>NUCLEOTIDE SEQUENCE [LARGE SCALE GENOMIC DNA]</scope>
    <source>
        <strain evidence="14 15">CECT 9025</strain>
    </source>
</reference>
<keyword evidence="8 12" id="KW-0378">Hydrolase</keyword>
<dbReference type="HAMAP" id="MF_00388">
    <property type="entry name" value="LpxC"/>
    <property type="match status" value="1"/>
</dbReference>
<evidence type="ECO:0000256" key="11">
    <source>
        <dbReference type="ARBA" id="ARBA00024535"/>
    </source>
</evidence>
<feature type="binding site" evidence="12">
    <location>
        <position position="245"/>
    </location>
    <ligand>
        <name>Zn(2+)</name>
        <dbReference type="ChEBI" id="CHEBI:29105"/>
    </ligand>
</feature>
<comment type="function">
    <text evidence="2 12">Catalyzes the hydrolysis of UDP-3-O-myristoyl-N-acetylglucosamine to form UDP-3-O-myristoylglucosamine and acetate, the committed step in lipid A biosynthesis.</text>
</comment>
<comment type="similarity">
    <text evidence="12">Belongs to the LpxC family.</text>
</comment>
<evidence type="ECO:0000256" key="7">
    <source>
        <dbReference type="ARBA" id="ARBA00022723"/>
    </source>
</evidence>
<dbReference type="OrthoDB" id="9802746at2"/>
<dbReference type="EC" id="3.5.1.108" evidence="4 12"/>
<dbReference type="Gene3D" id="3.30.1700.10">
    <property type="entry name" value="lpxc deacetylase, domain 2"/>
    <property type="match status" value="1"/>
</dbReference>
<organism evidence="14 15">
    <name type="scientific">Pseudoroseicyclus aestuarii</name>
    <dbReference type="NCBI Taxonomy" id="1795041"/>
    <lineage>
        <taxon>Bacteria</taxon>
        <taxon>Pseudomonadati</taxon>
        <taxon>Pseudomonadota</taxon>
        <taxon>Alphaproteobacteria</taxon>
        <taxon>Rhodobacterales</taxon>
        <taxon>Paracoccaceae</taxon>
        <taxon>Pseudoroseicyclus</taxon>
    </lineage>
</organism>
<dbReference type="PANTHER" id="PTHR33694">
    <property type="entry name" value="UDP-3-O-ACYL-N-ACETYLGLUCOSAMINE DEACETYLASE 1, MITOCHONDRIAL-RELATED"/>
    <property type="match status" value="1"/>
</dbReference>
<comment type="catalytic activity">
    <reaction evidence="11 12">
        <text>a UDP-3-O-[(3R)-3-hydroxyacyl]-N-acetyl-alpha-D-glucosamine + H2O = a UDP-3-O-[(3R)-3-hydroxyacyl]-alpha-D-glucosamine + acetate</text>
        <dbReference type="Rhea" id="RHEA:67816"/>
        <dbReference type="ChEBI" id="CHEBI:15377"/>
        <dbReference type="ChEBI" id="CHEBI:30089"/>
        <dbReference type="ChEBI" id="CHEBI:137740"/>
        <dbReference type="ChEBI" id="CHEBI:173225"/>
        <dbReference type="EC" id="3.5.1.108"/>
    </reaction>
</comment>
<evidence type="ECO:0000256" key="6">
    <source>
        <dbReference type="ARBA" id="ARBA00022556"/>
    </source>
</evidence>
<keyword evidence="7 12" id="KW-0479">Metal-binding</keyword>